<dbReference type="PROSITE" id="PS50930">
    <property type="entry name" value="HTH_LYTTR"/>
    <property type="match status" value="1"/>
</dbReference>
<evidence type="ECO:0000313" key="4">
    <source>
        <dbReference type="Proteomes" id="UP000060345"/>
    </source>
</evidence>
<dbReference type="Gene3D" id="2.40.50.1020">
    <property type="entry name" value="LytTr DNA-binding domain"/>
    <property type="match status" value="1"/>
</dbReference>
<dbReference type="EMBL" id="CP072369">
    <property type="protein sequence ID" value="QUB86267.1"/>
    <property type="molecule type" value="Genomic_DNA"/>
</dbReference>
<reference evidence="2 4" key="1">
    <citation type="submission" date="2015-07" db="EMBL/GenBank/DDBJ databases">
        <authorList>
            <person name="Noorani M."/>
        </authorList>
    </citation>
    <scope>NUCLEOTIDE SEQUENCE [LARGE SCALE GENOMIC DNA]</scope>
    <source>
        <strain evidence="2 4">W1435</strain>
    </source>
</reference>
<dbReference type="STRING" id="1236517.ADJ77_07995"/>
<dbReference type="Pfam" id="PF04397">
    <property type="entry name" value="LytTR"/>
    <property type="match status" value="1"/>
</dbReference>
<dbReference type="EMBL" id="CP012075">
    <property type="protein sequence ID" value="AKU70651.1"/>
    <property type="molecule type" value="Genomic_DNA"/>
</dbReference>
<dbReference type="AlphaFoldDB" id="A0A0K1NPM1"/>
<dbReference type="SMART" id="SM00850">
    <property type="entry name" value="LytTR"/>
    <property type="match status" value="1"/>
</dbReference>
<proteinExistence type="predicted"/>
<evidence type="ECO:0000313" key="3">
    <source>
        <dbReference type="EMBL" id="QUB86267.1"/>
    </source>
</evidence>
<dbReference type="Proteomes" id="UP000682005">
    <property type="component" value="Chromosome 2"/>
</dbReference>
<gene>
    <name evidence="2" type="ORF">ADJ77_07995</name>
    <name evidence="3" type="ORF">J5A51_03855</name>
</gene>
<dbReference type="KEGG" id="pfus:ADJ77_07995"/>
<evidence type="ECO:0000313" key="5">
    <source>
        <dbReference type="Proteomes" id="UP000682005"/>
    </source>
</evidence>
<dbReference type="Proteomes" id="UP000060345">
    <property type="component" value="Chromosome 2"/>
</dbReference>
<dbReference type="InterPro" id="IPR007492">
    <property type="entry name" value="LytTR_DNA-bd_dom"/>
</dbReference>
<evidence type="ECO:0000313" key="2">
    <source>
        <dbReference type="EMBL" id="AKU70651.1"/>
    </source>
</evidence>
<dbReference type="GO" id="GO:0003677">
    <property type="term" value="F:DNA binding"/>
    <property type="evidence" value="ECO:0007669"/>
    <property type="project" value="InterPro"/>
</dbReference>
<organism evidence="2 4">
    <name type="scientific">Prevotella fusca JCM 17724</name>
    <dbReference type="NCBI Taxonomy" id="1236517"/>
    <lineage>
        <taxon>Bacteria</taxon>
        <taxon>Pseudomonadati</taxon>
        <taxon>Bacteroidota</taxon>
        <taxon>Bacteroidia</taxon>
        <taxon>Bacteroidales</taxon>
        <taxon>Prevotellaceae</taxon>
        <taxon>Prevotella</taxon>
    </lineage>
</organism>
<reference evidence="3 5" key="2">
    <citation type="submission" date="2021-03" db="EMBL/GenBank/DDBJ databases">
        <title>Human Oral Microbial Genomes.</title>
        <authorList>
            <person name="Johnston C.D."/>
            <person name="Chen T."/>
            <person name="Dewhirst F.E."/>
        </authorList>
    </citation>
    <scope>NUCLEOTIDE SEQUENCE [LARGE SCALE GENOMIC DNA]</scope>
    <source>
        <strain evidence="3 5">W1435</strain>
    </source>
</reference>
<feature type="domain" description="HTH LytTR-type" evidence="1">
    <location>
        <begin position="1"/>
        <end position="75"/>
    </location>
</feature>
<accession>A0A0K1NPM1</accession>
<dbReference type="OrthoDB" id="2962330at2"/>
<evidence type="ECO:0000259" key="1">
    <source>
        <dbReference type="PROSITE" id="PS50930"/>
    </source>
</evidence>
<protein>
    <submittedName>
        <fullName evidence="3">LytTR family transcriptional regulator</fullName>
    </submittedName>
</protein>
<sequence>MMRLAFDEILYIRSDGNYCVMTLSNGEEIQLWMNLKTITELIDQQMRQQEIVFVRVGKQYVLNLHYISRIDTKKDQLSLWRKELSQKIVLDSISHKALQLLEEGIKQKQNEL</sequence>
<keyword evidence="5" id="KW-1185">Reference proteome</keyword>
<name>A0A0K1NPM1_9BACT</name>